<dbReference type="SUPFAM" id="SSF54197">
    <property type="entry name" value="HIT-like"/>
    <property type="match status" value="1"/>
</dbReference>
<evidence type="ECO:0000313" key="1">
    <source>
        <dbReference type="EMBL" id="KPY34503.1"/>
    </source>
</evidence>
<comment type="caution">
    <text evidence="1">The sequence shown here is derived from an EMBL/GenBank/DDBJ whole genome shotgun (WGS) entry which is preliminary data.</text>
</comment>
<name>A0A0P9XP73_9PSED</name>
<dbReference type="EMBL" id="LJRC01000186">
    <property type="protein sequence ID" value="KPY34503.1"/>
    <property type="molecule type" value="Genomic_DNA"/>
</dbReference>
<gene>
    <name evidence="1" type="ORF">ALO52_02232</name>
</gene>
<dbReference type="Proteomes" id="UP000050562">
    <property type="component" value="Unassembled WGS sequence"/>
</dbReference>
<dbReference type="RefSeq" id="WP_057409958.1">
    <property type="nucleotide sequence ID" value="NZ_LJRC01000186.1"/>
</dbReference>
<proteinExistence type="predicted"/>
<dbReference type="AlphaFoldDB" id="A0A0P9XP73"/>
<reference evidence="1 2" key="1">
    <citation type="submission" date="2015-09" db="EMBL/GenBank/DDBJ databases">
        <title>Genome announcement of multiple Pseudomonas syringae strains.</title>
        <authorList>
            <person name="Thakur S."/>
            <person name="Wang P.W."/>
            <person name="Gong Y."/>
            <person name="Weir B.S."/>
            <person name="Guttman D.S."/>
        </authorList>
    </citation>
    <scope>NUCLEOTIDE SEQUENCE [LARGE SCALE GENOMIC DNA]</scope>
    <source>
        <strain evidence="1 2">ICMP3956</strain>
    </source>
</reference>
<evidence type="ECO:0008006" key="3">
    <source>
        <dbReference type="Google" id="ProtNLM"/>
    </source>
</evidence>
<dbReference type="InterPro" id="IPR036265">
    <property type="entry name" value="HIT-like_sf"/>
</dbReference>
<accession>A0A0P9XP73</accession>
<dbReference type="Gene3D" id="3.30.428.10">
    <property type="entry name" value="HIT-like"/>
    <property type="match status" value="1"/>
</dbReference>
<dbReference type="PATRIC" id="fig|251707.3.peg.3031"/>
<sequence length="144" mass="16319">MTEWDIFETGHWRVSHRRDARYNGYLMVASVASASDLTDLADEALAELGGVLRRTEQLLMRVYEPWKVIVYKLGLSAGFNLHFHVVPVTKALLAEIAAHPGYAAEPDGNDVILFLSREYCERILSAEERVNQVGEVDRLKEMLD</sequence>
<evidence type="ECO:0000313" key="2">
    <source>
        <dbReference type="Proteomes" id="UP000050562"/>
    </source>
</evidence>
<organism evidence="1 2">
    <name type="scientific">Pseudomonas syringae pv. primulae</name>
    <dbReference type="NCBI Taxonomy" id="251707"/>
    <lineage>
        <taxon>Bacteria</taxon>
        <taxon>Pseudomonadati</taxon>
        <taxon>Pseudomonadota</taxon>
        <taxon>Gammaproteobacteria</taxon>
        <taxon>Pseudomonadales</taxon>
        <taxon>Pseudomonadaceae</taxon>
        <taxon>Pseudomonas</taxon>
    </lineage>
</organism>
<protein>
    <recommendedName>
        <fullName evidence="3">HIT domain-containing protein</fullName>
    </recommendedName>
</protein>